<dbReference type="PANTHER" id="PTHR33990">
    <property type="entry name" value="PROTEIN YJDN-RELATED"/>
    <property type="match status" value="1"/>
</dbReference>
<organism evidence="2 3">
    <name type="scientific">Ilyomonas limi</name>
    <dbReference type="NCBI Taxonomy" id="2575867"/>
    <lineage>
        <taxon>Bacteria</taxon>
        <taxon>Pseudomonadati</taxon>
        <taxon>Bacteroidota</taxon>
        <taxon>Chitinophagia</taxon>
        <taxon>Chitinophagales</taxon>
        <taxon>Chitinophagaceae</taxon>
        <taxon>Ilyomonas</taxon>
    </lineage>
</organism>
<protein>
    <submittedName>
        <fullName evidence="2">VOC family protein</fullName>
    </submittedName>
</protein>
<gene>
    <name evidence="2" type="ORF">FC093_22735</name>
</gene>
<dbReference type="Pfam" id="PF06983">
    <property type="entry name" value="3-dmu-9_3-mt"/>
    <property type="match status" value="1"/>
</dbReference>
<dbReference type="CDD" id="cd06588">
    <property type="entry name" value="PhnB_like"/>
    <property type="match status" value="1"/>
</dbReference>
<keyword evidence="3" id="KW-1185">Reference proteome</keyword>
<dbReference type="PIRSF" id="PIRSF021700">
    <property type="entry name" value="3_dmu_93_MTrfase"/>
    <property type="match status" value="1"/>
</dbReference>
<evidence type="ECO:0000313" key="3">
    <source>
        <dbReference type="Proteomes" id="UP000305848"/>
    </source>
</evidence>
<dbReference type="OrthoDB" id="9806473at2"/>
<feature type="domain" description="PhnB-like" evidence="1">
    <location>
        <begin position="9"/>
        <end position="124"/>
    </location>
</feature>
<dbReference type="AlphaFoldDB" id="A0A4U3KRQ8"/>
<proteinExistence type="predicted"/>
<dbReference type="RefSeq" id="WP_137264121.1">
    <property type="nucleotide sequence ID" value="NZ_SZQL01000036.1"/>
</dbReference>
<accession>A0A4U3KRQ8</accession>
<reference evidence="2 3" key="1">
    <citation type="submission" date="2019-05" db="EMBL/GenBank/DDBJ databases">
        <title>Panacibacter sp. strain 17mud1-8 Genome sequencing and assembly.</title>
        <authorList>
            <person name="Chhetri G."/>
        </authorList>
    </citation>
    <scope>NUCLEOTIDE SEQUENCE [LARGE SCALE GENOMIC DNA]</scope>
    <source>
        <strain evidence="2 3">17mud1-8</strain>
    </source>
</reference>
<dbReference type="InterPro" id="IPR029068">
    <property type="entry name" value="Glyas_Bleomycin-R_OHBP_Dase"/>
</dbReference>
<comment type="caution">
    <text evidence="2">The sequence shown here is derived from an EMBL/GenBank/DDBJ whole genome shotgun (WGS) entry which is preliminary data.</text>
</comment>
<evidence type="ECO:0000259" key="1">
    <source>
        <dbReference type="Pfam" id="PF06983"/>
    </source>
</evidence>
<dbReference type="InterPro" id="IPR009725">
    <property type="entry name" value="3_dmu_93_MTrfase"/>
</dbReference>
<dbReference type="EMBL" id="SZQL01000036">
    <property type="protein sequence ID" value="TKK64309.1"/>
    <property type="molecule type" value="Genomic_DNA"/>
</dbReference>
<dbReference type="Proteomes" id="UP000305848">
    <property type="component" value="Unassembled WGS sequence"/>
</dbReference>
<name>A0A4U3KRQ8_9BACT</name>
<dbReference type="SUPFAM" id="SSF54593">
    <property type="entry name" value="Glyoxalase/Bleomycin resistance protein/Dihydroxybiphenyl dioxygenase"/>
    <property type="match status" value="1"/>
</dbReference>
<dbReference type="InterPro" id="IPR028973">
    <property type="entry name" value="PhnB-like"/>
</dbReference>
<sequence length="169" mass="19244">MQIEQHNRQKITPFLWFDNQAEEAVNFYTSVFKNSKINAISRYADEGPGPKGTVMVATFHIEGQEFMALNGGPQFKFTPAVSFMVHCDTQEEIDELWEKLTSNGGQEVECGWLTDKYGLSWQIVPEIFGKMMQDKDAAKTKRVMQAMMQMKKMNIQKLEEAYAGKVAAS</sequence>
<dbReference type="Gene3D" id="3.10.180.10">
    <property type="entry name" value="2,3-Dihydroxybiphenyl 1,2-Dioxygenase, domain 1"/>
    <property type="match status" value="1"/>
</dbReference>
<evidence type="ECO:0000313" key="2">
    <source>
        <dbReference type="EMBL" id="TKK64309.1"/>
    </source>
</evidence>